<proteinExistence type="predicted"/>
<dbReference type="AlphaFoldDB" id="W1PJ28"/>
<dbReference type="Proteomes" id="UP000017836">
    <property type="component" value="Unassembled WGS sequence"/>
</dbReference>
<keyword evidence="2" id="KW-1185">Reference proteome</keyword>
<dbReference type="HOGENOM" id="CLU_2545635_0_0_1"/>
<sequence>MVVPLDIMSVVNEDDAVFVDRDSMEIVDELWANNQEVEEGIHNNLAIVEVEEQPPLNVVQNYYYACGCQICYLRRISPCMAPL</sequence>
<evidence type="ECO:0000313" key="1">
    <source>
        <dbReference type="EMBL" id="ERN07115.1"/>
    </source>
</evidence>
<name>W1PJ28_AMBTC</name>
<protein>
    <submittedName>
        <fullName evidence="1">Uncharacterized protein</fullName>
    </submittedName>
</protein>
<accession>W1PJ28</accession>
<organism evidence="1 2">
    <name type="scientific">Amborella trichopoda</name>
    <dbReference type="NCBI Taxonomy" id="13333"/>
    <lineage>
        <taxon>Eukaryota</taxon>
        <taxon>Viridiplantae</taxon>
        <taxon>Streptophyta</taxon>
        <taxon>Embryophyta</taxon>
        <taxon>Tracheophyta</taxon>
        <taxon>Spermatophyta</taxon>
        <taxon>Magnoliopsida</taxon>
        <taxon>Amborellales</taxon>
        <taxon>Amborellaceae</taxon>
        <taxon>Amborella</taxon>
    </lineage>
</organism>
<reference evidence="2" key="1">
    <citation type="journal article" date="2013" name="Science">
        <title>The Amborella genome and the evolution of flowering plants.</title>
        <authorList>
            <consortium name="Amborella Genome Project"/>
        </authorList>
    </citation>
    <scope>NUCLEOTIDE SEQUENCE [LARGE SCALE GENOMIC DNA]</scope>
</reference>
<dbReference type="Gramene" id="ERN07115">
    <property type="protein sequence ID" value="ERN07115"/>
    <property type="gene ID" value="AMTR_s00019p00106700"/>
</dbReference>
<evidence type="ECO:0000313" key="2">
    <source>
        <dbReference type="Proteomes" id="UP000017836"/>
    </source>
</evidence>
<dbReference type="EMBL" id="KI393807">
    <property type="protein sequence ID" value="ERN07115.1"/>
    <property type="molecule type" value="Genomic_DNA"/>
</dbReference>
<gene>
    <name evidence="1" type="ORF">AMTR_s00019p00106700</name>
</gene>